<dbReference type="InterPro" id="IPR036034">
    <property type="entry name" value="PDZ_sf"/>
</dbReference>
<dbReference type="SMR" id="A0A1U7EU13"/>
<reference evidence="5 6" key="1">
    <citation type="journal article" date="2005" name="Genome Res.">
        <title>Living with two extremes: conclusions from the genome sequence of Natronomonas pharaonis.</title>
        <authorList>
            <person name="Falb M."/>
            <person name="Pfeiffer F."/>
            <person name="Palm P."/>
            <person name="Rodewald K."/>
            <person name="Hickmann V."/>
            <person name="Tittor J."/>
            <person name="Oesterhelt D."/>
        </authorList>
    </citation>
    <scope>NUCLEOTIDE SEQUENCE [LARGE SCALE GENOMIC DNA]</scope>
    <source>
        <strain evidence="6">ATCC 35678 / DSM 2160 / CIP 103997 / JCM 8858 / NBRC 14720 / NCIMB 2260 / Gabara</strain>
    </source>
</reference>
<dbReference type="SUPFAM" id="SSF50494">
    <property type="entry name" value="Trypsin-like serine proteases"/>
    <property type="match status" value="1"/>
</dbReference>
<dbReference type="InterPro" id="IPR051201">
    <property type="entry name" value="Chloro_Bact_Ser_Proteases"/>
</dbReference>
<evidence type="ECO:0000256" key="3">
    <source>
        <dbReference type="SAM" id="MobiDB-lite"/>
    </source>
</evidence>
<proteinExistence type="predicted"/>
<dbReference type="Gene3D" id="2.30.42.10">
    <property type="match status" value="1"/>
</dbReference>
<dbReference type="PROSITE" id="PS51257">
    <property type="entry name" value="PROKAR_LIPOPROTEIN"/>
    <property type="match status" value="1"/>
</dbReference>
<dbReference type="OrthoDB" id="350578at2157"/>
<accession>A0A1U7EU13</accession>
<evidence type="ECO:0000256" key="1">
    <source>
        <dbReference type="ARBA" id="ARBA00022670"/>
    </source>
</evidence>
<dbReference type="EMBL" id="CR936257">
    <property type="protein sequence ID" value="CAI48421.1"/>
    <property type="molecule type" value="Genomic_DNA"/>
</dbReference>
<evidence type="ECO:0000313" key="6">
    <source>
        <dbReference type="Proteomes" id="UP000002698"/>
    </source>
</evidence>
<feature type="compositionally biased region" description="Pro residues" evidence="3">
    <location>
        <begin position="30"/>
        <end position="39"/>
    </location>
</feature>
<dbReference type="AlphaFoldDB" id="A0A1U7EU13"/>
<dbReference type="GeneID" id="3702661"/>
<protein>
    <submittedName>
        <fullName evidence="5">Probable periplasmic serine protease</fullName>
        <ecNumber evidence="5">3.4.21.-</ecNumber>
    </submittedName>
</protein>
<keyword evidence="6" id="KW-1185">Reference proteome</keyword>
<dbReference type="InterPro" id="IPR001940">
    <property type="entry name" value="Peptidase_S1C"/>
</dbReference>
<dbReference type="Gene3D" id="2.40.10.120">
    <property type="match status" value="1"/>
</dbReference>
<keyword evidence="1 5" id="KW-0645">Protease</keyword>
<dbReference type="SUPFAM" id="SSF50156">
    <property type="entry name" value="PDZ domain-like"/>
    <property type="match status" value="1"/>
</dbReference>
<dbReference type="InterPro" id="IPR006311">
    <property type="entry name" value="TAT_signal"/>
</dbReference>
<gene>
    <name evidence="5" type="primary">degP</name>
    <name evidence="5" type="ordered locus">NP_0660A</name>
</gene>
<dbReference type="Pfam" id="PF13180">
    <property type="entry name" value="PDZ_2"/>
    <property type="match status" value="1"/>
</dbReference>
<dbReference type="EC" id="3.4.21.-" evidence="5"/>
<dbReference type="RefSeq" id="WP_011322057.1">
    <property type="nucleotide sequence ID" value="NC_007426.1"/>
</dbReference>
<dbReference type="InterPro" id="IPR009003">
    <property type="entry name" value="Peptidase_S1_PA"/>
</dbReference>
<dbReference type="Pfam" id="PF13365">
    <property type="entry name" value="Trypsin_2"/>
    <property type="match status" value="1"/>
</dbReference>
<feature type="domain" description="PDZ" evidence="4">
    <location>
        <begin position="238"/>
        <end position="343"/>
    </location>
</feature>
<sequence length="350" mass="35971">MPELTRRRLLAAAAGGIAGLAGCAAGSRESPPPATPADPNPESQSRYTDVYEATIESVAFVGDEQGGGGSGFVYDGFVVTNQHVIADLEDVNVRFRRGEWRDAGVIATDVYADLAVLSTDIPDYAMSLPLVETVPPVGTEVLALGSPFGLESSVSAGIISGKNRSPNHPVTDFSIPNTVQTDAGLEPGNSGGPVVTMDGDVTGIAVAGAGANVGFAISPLLARRVLTELIQTGNYEHPYLGIQLIEVTPTVAEANDLDEARGVLVVETAPDGPPDQTLRGADGETVVGDQLVPTGGDVIVGLAGSQVDSNADLGTILALELSPGDRTTATVIRDGERQTIDVPIGSRPEP</sequence>
<feature type="region of interest" description="Disordered" evidence="3">
    <location>
        <begin position="24"/>
        <end position="45"/>
    </location>
</feature>
<dbReference type="PANTHER" id="PTHR43343">
    <property type="entry name" value="PEPTIDASE S12"/>
    <property type="match status" value="1"/>
</dbReference>
<evidence type="ECO:0000259" key="4">
    <source>
        <dbReference type="Pfam" id="PF13180"/>
    </source>
</evidence>
<evidence type="ECO:0000313" key="5">
    <source>
        <dbReference type="EMBL" id="CAI48421.1"/>
    </source>
</evidence>
<dbReference type="GO" id="GO:0004252">
    <property type="term" value="F:serine-type endopeptidase activity"/>
    <property type="evidence" value="ECO:0007669"/>
    <property type="project" value="InterPro"/>
</dbReference>
<dbReference type="PANTHER" id="PTHR43343:SF3">
    <property type="entry name" value="PROTEASE DO-LIKE 8, CHLOROPLASTIC"/>
    <property type="match status" value="1"/>
</dbReference>
<dbReference type="Proteomes" id="UP000002698">
    <property type="component" value="Chromosome"/>
</dbReference>
<organism evidence="5 6">
    <name type="scientific">Natronomonas pharaonis (strain ATCC 35678 / DSM 2160 / CIP 103997 / JCM 8858 / NBRC 14720 / NCIMB 2260 / Gabara)</name>
    <name type="common">Halobacterium pharaonis</name>
    <dbReference type="NCBI Taxonomy" id="348780"/>
    <lineage>
        <taxon>Archaea</taxon>
        <taxon>Methanobacteriati</taxon>
        <taxon>Methanobacteriota</taxon>
        <taxon>Stenosarchaea group</taxon>
        <taxon>Halobacteria</taxon>
        <taxon>Halobacteriales</taxon>
        <taxon>Natronomonadaceae</taxon>
        <taxon>Natronomonas</taxon>
    </lineage>
</organism>
<name>A0A1U7EU13_NATPD</name>
<dbReference type="PROSITE" id="PS51318">
    <property type="entry name" value="TAT"/>
    <property type="match status" value="1"/>
</dbReference>
<evidence type="ECO:0000256" key="2">
    <source>
        <dbReference type="ARBA" id="ARBA00022801"/>
    </source>
</evidence>
<dbReference type="EnsemblBacteria" id="CAI48421">
    <property type="protein sequence ID" value="CAI48421"/>
    <property type="gene ID" value="NP_0660A"/>
</dbReference>
<dbReference type="PRINTS" id="PR00834">
    <property type="entry name" value="PROTEASES2C"/>
</dbReference>
<dbReference type="InterPro" id="IPR001478">
    <property type="entry name" value="PDZ"/>
</dbReference>
<dbReference type="STRING" id="348780.NP_0660A"/>
<dbReference type="eggNOG" id="arCOG02833">
    <property type="taxonomic scope" value="Archaea"/>
</dbReference>
<dbReference type="KEGG" id="nph:NP_0660A"/>
<dbReference type="GO" id="GO:0006508">
    <property type="term" value="P:proteolysis"/>
    <property type="evidence" value="ECO:0007669"/>
    <property type="project" value="UniProtKB-KW"/>
</dbReference>
<dbReference type="HOGENOM" id="CLU_020120_2_2_2"/>
<keyword evidence="2 5" id="KW-0378">Hydrolase</keyword>